<name>A0A4C1WTI2_EUMVA</name>
<feature type="compositionally biased region" description="Basic and acidic residues" evidence="1">
    <location>
        <begin position="107"/>
        <end position="117"/>
    </location>
</feature>
<keyword evidence="3" id="KW-1185">Reference proteome</keyword>
<accession>A0A4C1WTI2</accession>
<feature type="compositionally biased region" description="Basic residues" evidence="1">
    <location>
        <begin position="88"/>
        <end position="97"/>
    </location>
</feature>
<proteinExistence type="predicted"/>
<dbReference type="Proteomes" id="UP000299102">
    <property type="component" value="Unassembled WGS sequence"/>
</dbReference>
<dbReference type="EMBL" id="BGZK01000623">
    <property type="protein sequence ID" value="GBP53374.1"/>
    <property type="molecule type" value="Genomic_DNA"/>
</dbReference>
<evidence type="ECO:0000313" key="3">
    <source>
        <dbReference type="Proteomes" id="UP000299102"/>
    </source>
</evidence>
<sequence length="117" mass="13470">MSRMKYKYCVIRKRSSKIIVLSGNFKGIRPVITRSKLEVFDADAGVARDNLQDERYQKSFKGKPDTILTRGEVTDVFRASKGQPVGGRRCRRTRRRPLQVPSPRCNSVEDHEVQTFP</sequence>
<protein>
    <submittedName>
        <fullName evidence="2">Uncharacterized protein</fullName>
    </submittedName>
</protein>
<dbReference type="AlphaFoldDB" id="A0A4C1WTI2"/>
<organism evidence="2 3">
    <name type="scientific">Eumeta variegata</name>
    <name type="common">Bagworm moth</name>
    <name type="synonym">Eumeta japonica</name>
    <dbReference type="NCBI Taxonomy" id="151549"/>
    <lineage>
        <taxon>Eukaryota</taxon>
        <taxon>Metazoa</taxon>
        <taxon>Ecdysozoa</taxon>
        <taxon>Arthropoda</taxon>
        <taxon>Hexapoda</taxon>
        <taxon>Insecta</taxon>
        <taxon>Pterygota</taxon>
        <taxon>Neoptera</taxon>
        <taxon>Endopterygota</taxon>
        <taxon>Lepidoptera</taxon>
        <taxon>Glossata</taxon>
        <taxon>Ditrysia</taxon>
        <taxon>Tineoidea</taxon>
        <taxon>Psychidae</taxon>
        <taxon>Oiketicinae</taxon>
        <taxon>Eumeta</taxon>
    </lineage>
</organism>
<reference evidence="2 3" key="1">
    <citation type="journal article" date="2019" name="Commun. Biol.">
        <title>The bagworm genome reveals a unique fibroin gene that provides high tensile strength.</title>
        <authorList>
            <person name="Kono N."/>
            <person name="Nakamura H."/>
            <person name="Ohtoshi R."/>
            <person name="Tomita M."/>
            <person name="Numata K."/>
            <person name="Arakawa K."/>
        </authorList>
    </citation>
    <scope>NUCLEOTIDE SEQUENCE [LARGE SCALE GENOMIC DNA]</scope>
</reference>
<comment type="caution">
    <text evidence="2">The sequence shown here is derived from an EMBL/GenBank/DDBJ whole genome shotgun (WGS) entry which is preliminary data.</text>
</comment>
<gene>
    <name evidence="2" type="ORF">EVAR_31930_1</name>
</gene>
<evidence type="ECO:0000313" key="2">
    <source>
        <dbReference type="EMBL" id="GBP53374.1"/>
    </source>
</evidence>
<evidence type="ECO:0000256" key="1">
    <source>
        <dbReference type="SAM" id="MobiDB-lite"/>
    </source>
</evidence>
<feature type="region of interest" description="Disordered" evidence="1">
    <location>
        <begin position="78"/>
        <end position="117"/>
    </location>
</feature>